<comment type="caution">
    <text evidence="7">The sequence shown here is derived from an EMBL/GenBank/DDBJ whole genome shotgun (WGS) entry which is preliminary data.</text>
</comment>
<gene>
    <name evidence="7" type="ORF">COB13_04910</name>
</gene>
<comment type="pathway">
    <text evidence="1">Carbohydrate metabolism; tricarboxylic acid cycle; isocitrate from oxaloacetate: step 1/2.</text>
</comment>
<reference evidence="7" key="2">
    <citation type="journal article" date="2018" name="ISME J.">
        <title>A dynamic microbial community with high functional redundancy inhabits the cold, oxic subseafloor aquifer.</title>
        <authorList>
            <person name="Tully B.J."/>
            <person name="Wheat C.G."/>
            <person name="Glazer B.T."/>
            <person name="Huber J.A."/>
        </authorList>
    </citation>
    <scope>NUCLEOTIDE SEQUENCE</scope>
    <source>
        <strain evidence="7">NORP83</strain>
    </source>
</reference>
<dbReference type="Gene3D" id="1.10.230.10">
    <property type="entry name" value="Cytochrome P450-Terp, domain 2"/>
    <property type="match status" value="1"/>
</dbReference>
<dbReference type="UniPathway" id="UPA00223">
    <property type="reaction ID" value="UER00717"/>
</dbReference>
<reference key="1">
    <citation type="submission" date="2017-08" db="EMBL/GenBank/DDBJ databases">
        <title>A dynamic microbial community with high functional redundancy inhabits the cold, oxic subseafloor aquifer.</title>
        <authorList>
            <person name="Tully B.J."/>
            <person name="Wheat C.G."/>
            <person name="Glazer B.T."/>
            <person name="Huber J.A."/>
        </authorList>
    </citation>
    <scope>NUCLEOTIDE SEQUENCE [LARGE SCALE GENOMIC DNA]</scope>
</reference>
<evidence type="ECO:0000256" key="3">
    <source>
        <dbReference type="ARBA" id="ARBA00022679"/>
    </source>
</evidence>
<accession>A0A2A4Z7L1</accession>
<evidence type="ECO:0000313" key="7">
    <source>
        <dbReference type="EMBL" id="PCJ02536.1"/>
    </source>
</evidence>
<evidence type="ECO:0000256" key="4">
    <source>
        <dbReference type="ARBA" id="ARBA00049288"/>
    </source>
</evidence>
<dbReference type="GO" id="GO:0036440">
    <property type="term" value="F:citrate synthase activity"/>
    <property type="evidence" value="ECO:0007669"/>
    <property type="project" value="UniProtKB-EC"/>
</dbReference>
<comment type="similarity">
    <text evidence="2 5">Belongs to the citrate synthase family.</text>
</comment>
<evidence type="ECO:0000256" key="6">
    <source>
        <dbReference type="PIRSR" id="PIRSR001369-1"/>
    </source>
</evidence>
<comment type="catalytic activity">
    <reaction evidence="4">
        <text>oxaloacetate + acetyl-CoA + H2O = citrate + CoA + H(+)</text>
        <dbReference type="Rhea" id="RHEA:16845"/>
        <dbReference type="ChEBI" id="CHEBI:15377"/>
        <dbReference type="ChEBI" id="CHEBI:15378"/>
        <dbReference type="ChEBI" id="CHEBI:16452"/>
        <dbReference type="ChEBI" id="CHEBI:16947"/>
        <dbReference type="ChEBI" id="CHEBI:57287"/>
        <dbReference type="ChEBI" id="CHEBI:57288"/>
        <dbReference type="EC" id="2.3.3.16"/>
    </reaction>
</comment>
<dbReference type="EMBL" id="NVUS01000004">
    <property type="protein sequence ID" value="PCJ02536.1"/>
    <property type="molecule type" value="Genomic_DNA"/>
</dbReference>
<proteinExistence type="inferred from homology"/>
<sequence length="367" mass="40726">MSELPTIYRGLSGIYVDSTAISKVDGEKGILSYRGESIEALAKHDFIEVCYLLLFDKYPSAEEKAQFHYFLISHSYISEAEEKILRSLNPNLHPMKMLQGMVPLLELDAQITHDFEAEMADGLIVAAKVPALLAAYHQICLGKPIIQTNKELSFHASFLHRFGGKLPSDEQVAILDVTQILQMEHSFNASTYAALVTASTLSPVECAISTGFGTLFGKLHGGADQAALEMAMGIGDVADVENFVTTALKNKQKIMGMGHRVYKVVDPRAKILKPMARELCLGTPFEKTYLILEEIERVMGVEMNKKGKNIKANVEFYKGPVFYALGIPVNYFTALFAMSRVFGYLAHILASREDNVLIRPKAYYIGK</sequence>
<organism evidence="7">
    <name type="scientific">OCS116 cluster bacterium</name>
    <dbReference type="NCBI Taxonomy" id="2030921"/>
    <lineage>
        <taxon>Bacteria</taxon>
        <taxon>Pseudomonadati</taxon>
        <taxon>Pseudomonadota</taxon>
        <taxon>Alphaproteobacteria</taxon>
        <taxon>OCS116 cluster</taxon>
    </lineage>
</organism>
<dbReference type="InterPro" id="IPR036969">
    <property type="entry name" value="Citrate_synthase_sf"/>
</dbReference>
<feature type="active site" evidence="6">
    <location>
        <position position="259"/>
    </location>
</feature>
<dbReference type="InterPro" id="IPR016143">
    <property type="entry name" value="Citrate_synth-like_sm_a-sub"/>
</dbReference>
<dbReference type="SUPFAM" id="SSF48256">
    <property type="entry name" value="Citrate synthase"/>
    <property type="match status" value="1"/>
</dbReference>
<evidence type="ECO:0000256" key="2">
    <source>
        <dbReference type="ARBA" id="ARBA00010566"/>
    </source>
</evidence>
<dbReference type="Pfam" id="PF00285">
    <property type="entry name" value="Citrate_synt"/>
    <property type="match status" value="1"/>
</dbReference>
<dbReference type="InterPro" id="IPR024176">
    <property type="entry name" value="Citrate_synthase_bac-typ"/>
</dbReference>
<feature type="active site" evidence="6">
    <location>
        <position position="315"/>
    </location>
</feature>
<dbReference type="GO" id="GO:0005975">
    <property type="term" value="P:carbohydrate metabolic process"/>
    <property type="evidence" value="ECO:0007669"/>
    <property type="project" value="TreeGrafter"/>
</dbReference>
<name>A0A2A4Z7L1_9PROT</name>
<dbReference type="InterPro" id="IPR016142">
    <property type="entry name" value="Citrate_synth-like_lrg_a-sub"/>
</dbReference>
<dbReference type="Gene3D" id="1.10.580.10">
    <property type="entry name" value="Citrate Synthase, domain 1"/>
    <property type="match status" value="1"/>
</dbReference>
<dbReference type="PANTHER" id="PTHR11739">
    <property type="entry name" value="CITRATE SYNTHASE"/>
    <property type="match status" value="1"/>
</dbReference>
<dbReference type="GO" id="GO:0006099">
    <property type="term" value="P:tricarboxylic acid cycle"/>
    <property type="evidence" value="ECO:0007669"/>
    <property type="project" value="UniProtKB-UniPathway"/>
</dbReference>
<keyword evidence="3 5" id="KW-0808">Transferase</keyword>
<dbReference type="PIRSF" id="PIRSF001369">
    <property type="entry name" value="Citrate_synth"/>
    <property type="match status" value="1"/>
</dbReference>
<evidence type="ECO:0000256" key="5">
    <source>
        <dbReference type="PIRNR" id="PIRNR001369"/>
    </source>
</evidence>
<dbReference type="PANTHER" id="PTHR11739:SF4">
    <property type="entry name" value="CITRATE SYNTHASE, PEROXISOMAL"/>
    <property type="match status" value="1"/>
</dbReference>
<dbReference type="PRINTS" id="PR00143">
    <property type="entry name" value="CITRTSNTHASE"/>
</dbReference>
<evidence type="ECO:0000256" key="1">
    <source>
        <dbReference type="ARBA" id="ARBA00004751"/>
    </source>
</evidence>
<dbReference type="AlphaFoldDB" id="A0A2A4Z7L1"/>
<dbReference type="InterPro" id="IPR002020">
    <property type="entry name" value="Citrate_synthase"/>
</dbReference>
<protein>
    <recommendedName>
        <fullName evidence="5">Citrate synthase</fullName>
    </recommendedName>
</protein>
<keyword evidence="7" id="KW-0012">Acyltransferase</keyword>